<protein>
    <recommendedName>
        <fullName evidence="6">G-protein coupled receptors family 2 profile 2 domain-containing protein</fullName>
    </recommendedName>
</protein>
<dbReference type="Proteomes" id="UP001186944">
    <property type="component" value="Unassembled WGS sequence"/>
</dbReference>
<keyword evidence="2 5" id="KW-0812">Transmembrane</keyword>
<dbReference type="EMBL" id="VSWD01000007">
    <property type="protein sequence ID" value="KAK3096489.1"/>
    <property type="molecule type" value="Genomic_DNA"/>
</dbReference>
<feature type="transmembrane region" description="Helical" evidence="5">
    <location>
        <begin position="656"/>
        <end position="680"/>
    </location>
</feature>
<evidence type="ECO:0000256" key="3">
    <source>
        <dbReference type="ARBA" id="ARBA00022989"/>
    </source>
</evidence>
<feature type="transmembrane region" description="Helical" evidence="5">
    <location>
        <begin position="545"/>
        <end position="569"/>
    </location>
</feature>
<keyword evidence="8" id="KW-1185">Reference proteome</keyword>
<reference evidence="7" key="1">
    <citation type="submission" date="2019-08" db="EMBL/GenBank/DDBJ databases">
        <title>The improved chromosome-level genome for the pearl oyster Pinctada fucata martensii using PacBio sequencing and Hi-C.</title>
        <authorList>
            <person name="Zheng Z."/>
        </authorList>
    </citation>
    <scope>NUCLEOTIDE SEQUENCE</scope>
    <source>
        <strain evidence="7">ZZ-2019</strain>
        <tissue evidence="7">Adductor muscle</tissue>
    </source>
</reference>
<feature type="transmembrane region" description="Helical" evidence="5">
    <location>
        <begin position="744"/>
        <end position="763"/>
    </location>
</feature>
<dbReference type="SUPFAM" id="SSF81321">
    <property type="entry name" value="Family A G protein-coupled receptor-like"/>
    <property type="match status" value="1"/>
</dbReference>
<evidence type="ECO:0000313" key="7">
    <source>
        <dbReference type="EMBL" id="KAK3096489.1"/>
    </source>
</evidence>
<evidence type="ECO:0000256" key="1">
    <source>
        <dbReference type="ARBA" id="ARBA00004141"/>
    </source>
</evidence>
<dbReference type="PANTHER" id="PTHR45902">
    <property type="entry name" value="LATROPHILIN RECEPTOR-LIKE PROTEIN A"/>
    <property type="match status" value="1"/>
</dbReference>
<organism evidence="7 8">
    <name type="scientific">Pinctada imbricata</name>
    <name type="common">Atlantic pearl-oyster</name>
    <name type="synonym">Pinctada martensii</name>
    <dbReference type="NCBI Taxonomy" id="66713"/>
    <lineage>
        <taxon>Eukaryota</taxon>
        <taxon>Metazoa</taxon>
        <taxon>Spiralia</taxon>
        <taxon>Lophotrochozoa</taxon>
        <taxon>Mollusca</taxon>
        <taxon>Bivalvia</taxon>
        <taxon>Autobranchia</taxon>
        <taxon>Pteriomorphia</taxon>
        <taxon>Pterioida</taxon>
        <taxon>Pterioidea</taxon>
        <taxon>Pteriidae</taxon>
        <taxon>Pinctada</taxon>
    </lineage>
</organism>
<sequence length="840" mass="95671">MREYYLTCGADYFCFDVSKTKVWDVAPMTSYRHLGVCPECSCDIQCIRRGDCCPDLFFTFPETECVNRTIIKGINDRARDQRYSEYMVTRCPEKTEPELRHRCESNTDIKSRLINFPVTGRETPLTFYNTYCAECHGVTDYDLWNLDIQCALFADFNYLSTIDDIIETAFDSVCTFQTYFPHIEIGLAPNCFEINEDETLITNVIKPGNGRISTKISCMDNIFCVLCNGVPMMAVAPGSGPSDLPEYDRAAGITWFPLLRNLFSIYQDSNGKRDSMEETKSQCPDEQFFDFSTNECRNITCFPGKYLEGRDCKSLLKITKNLRYSMRLMIGVKTYKPLGMGHLLPMVSSRITQFIDELLIEEDAMTSLHDIKGSTSCNTVIKKQTLSYFVANLELFFQMSLVRKDLEAKIVNIDWQLLNRSNVLYSIEILKNISRQLISFENSEEFCGIAANSRPFAVNTHRYYAAKVSEVLLCRQIELSRDEYNISDDKSHLTLTKFGKEVDNDHFALTPEGEARVCYEYLMNVDYFGHAEKQTQVVSDPYLKYLWIVSLICTIISLMCLILGILMYCLFSVLRTTPGKLILLFMVSLFLTLLFQVLSFFAVSSYEGCIIVGIVSHFTWLSVFTSMQACNFHMYQVFSSNKPRSNHSGHFFDKSIALFTAYIVFVPLIIVIANIGLTSAISQGRFLGFGGSKCFMDNTISVVLAFICPVLFICLSNIFFYCLTIRYIHRASNPTGKERNRNELSIFSRLATITGISWILQIIDSFLPLTAFSFIAAMVNSLQGLFVFVAFVMNARNIALLREKFARDENRLANKSMSTSSTATATFRTTSYQKTASTKV</sequence>
<proteinExistence type="predicted"/>
<keyword evidence="3 5" id="KW-1133">Transmembrane helix</keyword>
<accession>A0AA88Y893</accession>
<keyword evidence="4 5" id="KW-0472">Membrane</keyword>
<dbReference type="PANTHER" id="PTHR45902:SF1">
    <property type="entry name" value="LATROPHILIN RECEPTOR-LIKE PROTEIN A"/>
    <property type="match status" value="1"/>
</dbReference>
<dbReference type="GO" id="GO:0016020">
    <property type="term" value="C:membrane"/>
    <property type="evidence" value="ECO:0007669"/>
    <property type="project" value="UniProtKB-SubCell"/>
</dbReference>
<feature type="transmembrane region" description="Helical" evidence="5">
    <location>
        <begin position="700"/>
        <end position="723"/>
    </location>
</feature>
<dbReference type="GO" id="GO:0004930">
    <property type="term" value="F:G protein-coupled receptor activity"/>
    <property type="evidence" value="ECO:0007669"/>
    <property type="project" value="InterPro"/>
</dbReference>
<gene>
    <name evidence="7" type="ORF">FSP39_000668</name>
</gene>
<dbReference type="InterPro" id="IPR017981">
    <property type="entry name" value="GPCR_2-like_7TM"/>
</dbReference>
<evidence type="ECO:0000256" key="5">
    <source>
        <dbReference type="SAM" id="Phobius"/>
    </source>
</evidence>
<feature type="domain" description="G-protein coupled receptors family 2 profile 2" evidence="6">
    <location>
        <begin position="546"/>
        <end position="795"/>
    </location>
</feature>
<dbReference type="InterPro" id="IPR000832">
    <property type="entry name" value="GPCR_2_secretin-like"/>
</dbReference>
<dbReference type="CDD" id="cd15039">
    <property type="entry name" value="7tmB3_Methuselah-like"/>
    <property type="match status" value="1"/>
</dbReference>
<feature type="transmembrane region" description="Helical" evidence="5">
    <location>
        <begin position="769"/>
        <end position="792"/>
    </location>
</feature>
<dbReference type="Gene3D" id="1.20.1070.10">
    <property type="entry name" value="Rhodopsin 7-helix transmembrane proteins"/>
    <property type="match status" value="1"/>
</dbReference>
<dbReference type="Pfam" id="PF00002">
    <property type="entry name" value="7tm_2"/>
    <property type="match status" value="1"/>
</dbReference>
<dbReference type="PROSITE" id="PS50261">
    <property type="entry name" value="G_PROTEIN_RECEP_F2_4"/>
    <property type="match status" value="1"/>
</dbReference>
<name>A0AA88Y893_PINIB</name>
<evidence type="ECO:0000256" key="2">
    <source>
        <dbReference type="ARBA" id="ARBA00022692"/>
    </source>
</evidence>
<feature type="transmembrane region" description="Helical" evidence="5">
    <location>
        <begin position="581"/>
        <end position="604"/>
    </location>
</feature>
<evidence type="ECO:0000256" key="4">
    <source>
        <dbReference type="ARBA" id="ARBA00023136"/>
    </source>
</evidence>
<feature type="transmembrane region" description="Helical" evidence="5">
    <location>
        <begin position="610"/>
        <end position="635"/>
    </location>
</feature>
<evidence type="ECO:0000259" key="6">
    <source>
        <dbReference type="PROSITE" id="PS50261"/>
    </source>
</evidence>
<dbReference type="AlphaFoldDB" id="A0AA88Y893"/>
<comment type="caution">
    <text evidence="7">The sequence shown here is derived from an EMBL/GenBank/DDBJ whole genome shotgun (WGS) entry which is preliminary data.</text>
</comment>
<dbReference type="GO" id="GO:0007166">
    <property type="term" value="P:cell surface receptor signaling pathway"/>
    <property type="evidence" value="ECO:0007669"/>
    <property type="project" value="InterPro"/>
</dbReference>
<dbReference type="InterPro" id="IPR053231">
    <property type="entry name" value="GPCR_LN-TM7"/>
</dbReference>
<comment type="subcellular location">
    <subcellularLocation>
        <location evidence="1">Membrane</location>
        <topology evidence="1">Multi-pass membrane protein</topology>
    </subcellularLocation>
</comment>
<evidence type="ECO:0000313" key="8">
    <source>
        <dbReference type="Proteomes" id="UP001186944"/>
    </source>
</evidence>